<dbReference type="AlphaFoldDB" id="A0AA39TKD1"/>
<dbReference type="EMBL" id="JAULSR010000010">
    <property type="protein sequence ID" value="KAK0610429.1"/>
    <property type="molecule type" value="Genomic_DNA"/>
</dbReference>
<evidence type="ECO:0000313" key="2">
    <source>
        <dbReference type="EMBL" id="KAK0610429.1"/>
    </source>
</evidence>
<dbReference type="Proteomes" id="UP001174934">
    <property type="component" value="Unassembled WGS sequence"/>
</dbReference>
<reference evidence="2" key="1">
    <citation type="submission" date="2023-06" db="EMBL/GenBank/DDBJ databases">
        <title>Genome-scale phylogeny and comparative genomics of the fungal order Sordariales.</title>
        <authorList>
            <consortium name="Lawrence Berkeley National Laboratory"/>
            <person name="Hensen N."/>
            <person name="Bonometti L."/>
            <person name="Westerberg I."/>
            <person name="Brannstrom I.O."/>
            <person name="Guillou S."/>
            <person name="Cros-Aarteil S."/>
            <person name="Calhoun S."/>
            <person name="Haridas S."/>
            <person name="Kuo A."/>
            <person name="Mondo S."/>
            <person name="Pangilinan J."/>
            <person name="Riley R."/>
            <person name="LaButti K."/>
            <person name="Andreopoulos B."/>
            <person name="Lipzen A."/>
            <person name="Chen C."/>
            <person name="Yanf M."/>
            <person name="Daum C."/>
            <person name="Ng V."/>
            <person name="Clum A."/>
            <person name="Steindorff A."/>
            <person name="Ohm R."/>
            <person name="Martin F."/>
            <person name="Silar P."/>
            <person name="Natvig D."/>
            <person name="Lalanne C."/>
            <person name="Gautier V."/>
            <person name="Ament-velasquez S.L."/>
            <person name="Kruys A."/>
            <person name="Hutchinson M.I."/>
            <person name="Powell A.J."/>
            <person name="Barry K."/>
            <person name="Miller A.N."/>
            <person name="Grigoriev I.V."/>
            <person name="Debuchy R."/>
            <person name="Gladieux P."/>
            <person name="Thoren M.H."/>
            <person name="Johannesson H."/>
        </authorList>
    </citation>
    <scope>NUCLEOTIDE SEQUENCE</scope>
    <source>
        <strain evidence="2">SMH3391-2</strain>
    </source>
</reference>
<organism evidence="2 3">
    <name type="scientific">Bombardia bombarda</name>
    <dbReference type="NCBI Taxonomy" id="252184"/>
    <lineage>
        <taxon>Eukaryota</taxon>
        <taxon>Fungi</taxon>
        <taxon>Dikarya</taxon>
        <taxon>Ascomycota</taxon>
        <taxon>Pezizomycotina</taxon>
        <taxon>Sordariomycetes</taxon>
        <taxon>Sordariomycetidae</taxon>
        <taxon>Sordariales</taxon>
        <taxon>Lasiosphaeriaceae</taxon>
        <taxon>Bombardia</taxon>
    </lineage>
</organism>
<comment type="caution">
    <text evidence="2">The sequence shown here is derived from an EMBL/GenBank/DDBJ whole genome shotgun (WGS) entry which is preliminary data.</text>
</comment>
<proteinExistence type="predicted"/>
<keyword evidence="3" id="KW-1185">Reference proteome</keyword>
<name>A0AA39TKD1_9PEZI</name>
<feature type="chain" id="PRO_5041227789" description="Secreted protein" evidence="1">
    <location>
        <begin position="24"/>
        <end position="71"/>
    </location>
</feature>
<sequence length="71" mass="8176">MRLRRSSTELTFSLLLFAGPGIGWDVPPVTQRSLDIKLQQTWENRTRHRTSVHLYSSVRNSSLCYVKSSPN</sequence>
<evidence type="ECO:0000313" key="3">
    <source>
        <dbReference type="Proteomes" id="UP001174934"/>
    </source>
</evidence>
<evidence type="ECO:0000256" key="1">
    <source>
        <dbReference type="SAM" id="SignalP"/>
    </source>
</evidence>
<feature type="signal peptide" evidence="1">
    <location>
        <begin position="1"/>
        <end position="23"/>
    </location>
</feature>
<evidence type="ECO:0008006" key="4">
    <source>
        <dbReference type="Google" id="ProtNLM"/>
    </source>
</evidence>
<accession>A0AA39TKD1</accession>
<gene>
    <name evidence="2" type="ORF">B0T17DRAFT_112854</name>
</gene>
<protein>
    <recommendedName>
        <fullName evidence="4">Secreted protein</fullName>
    </recommendedName>
</protein>
<keyword evidence="1" id="KW-0732">Signal</keyword>